<dbReference type="AlphaFoldDB" id="F4X5P6"/>
<evidence type="ECO:0000313" key="2">
    <source>
        <dbReference type="Proteomes" id="UP000007755"/>
    </source>
</evidence>
<dbReference type="eggNOG" id="ENOG502S2DT">
    <property type="taxonomic scope" value="Eukaryota"/>
</dbReference>
<name>F4X5P6_ACREC</name>
<evidence type="ECO:0000313" key="1">
    <source>
        <dbReference type="EMBL" id="EGI58251.1"/>
    </source>
</evidence>
<accession>F4X5P6</accession>
<dbReference type="InParanoid" id="F4X5P6"/>
<sequence length="182" mass="21010">MRENGEDMEGQLDSISQVYRRRQTPVSMHLFSPGIWINVRRDAMTPVLLDNANVSPTFWVKELNPFDPGLDFVRLQVPVGDSWKEIRRLRRASEGQSQWRTPNDSVPICPELHTRMELRTGVISASFKNSHNREAISVKVVWLGGKTEVYQYRGDQTSIRIPERPDIFLVLSLISYNSVRDI</sequence>
<dbReference type="EMBL" id="GL888730">
    <property type="protein sequence ID" value="EGI58251.1"/>
    <property type="molecule type" value="Genomic_DNA"/>
</dbReference>
<gene>
    <name evidence="1" type="ORF">G5I_13685</name>
</gene>
<dbReference type="Proteomes" id="UP000007755">
    <property type="component" value="Unassembled WGS sequence"/>
</dbReference>
<protein>
    <submittedName>
        <fullName evidence="1">Uncharacterized protein</fullName>
    </submittedName>
</protein>
<keyword evidence="2" id="KW-1185">Reference proteome</keyword>
<reference evidence="1" key="1">
    <citation type="submission" date="2011-02" db="EMBL/GenBank/DDBJ databases">
        <title>The genome of the leaf-cutting ant Acromyrmex echinatior suggests key adaptations to social evolution and fungus farming.</title>
        <authorList>
            <person name="Nygaard S."/>
            <person name="Zhang G."/>
        </authorList>
    </citation>
    <scope>NUCLEOTIDE SEQUENCE</scope>
</reference>
<proteinExistence type="predicted"/>
<organism evidence="2">
    <name type="scientific">Acromyrmex echinatior</name>
    <name type="common">Panamanian leafcutter ant</name>
    <name type="synonym">Acromyrmex octospinosus echinatior</name>
    <dbReference type="NCBI Taxonomy" id="103372"/>
    <lineage>
        <taxon>Eukaryota</taxon>
        <taxon>Metazoa</taxon>
        <taxon>Ecdysozoa</taxon>
        <taxon>Arthropoda</taxon>
        <taxon>Hexapoda</taxon>
        <taxon>Insecta</taxon>
        <taxon>Pterygota</taxon>
        <taxon>Neoptera</taxon>
        <taxon>Endopterygota</taxon>
        <taxon>Hymenoptera</taxon>
        <taxon>Apocrita</taxon>
        <taxon>Aculeata</taxon>
        <taxon>Formicoidea</taxon>
        <taxon>Formicidae</taxon>
        <taxon>Myrmicinae</taxon>
        <taxon>Acromyrmex</taxon>
    </lineage>
</organism>